<evidence type="ECO:0000313" key="1">
    <source>
        <dbReference type="EMBL" id="KAJ8886286.1"/>
    </source>
</evidence>
<proteinExistence type="predicted"/>
<dbReference type="Proteomes" id="UP001159363">
    <property type="component" value="Chromosome X"/>
</dbReference>
<gene>
    <name evidence="1" type="ORF">PR048_012495</name>
</gene>
<evidence type="ECO:0000313" key="2">
    <source>
        <dbReference type="Proteomes" id="UP001159363"/>
    </source>
</evidence>
<comment type="caution">
    <text evidence="1">The sequence shown here is derived from an EMBL/GenBank/DDBJ whole genome shotgun (WGS) entry which is preliminary data.</text>
</comment>
<dbReference type="EMBL" id="JARBHB010000004">
    <property type="protein sequence ID" value="KAJ8886286.1"/>
    <property type="molecule type" value="Genomic_DNA"/>
</dbReference>
<sequence>MCGVRQDALATGSPVYSTVDGRFVITNLANDDDMVAFIFTDMHVFGEARGNAAGVVRIYQGCYPNRRVPDRRIIIRRDQQLHDAGSLIPLR</sequence>
<reference evidence="1 2" key="1">
    <citation type="submission" date="2023-02" db="EMBL/GenBank/DDBJ databases">
        <title>LHISI_Scaffold_Assembly.</title>
        <authorList>
            <person name="Stuart O.P."/>
            <person name="Cleave R."/>
            <person name="Magrath M.J.L."/>
            <person name="Mikheyev A.S."/>
        </authorList>
    </citation>
    <scope>NUCLEOTIDE SEQUENCE [LARGE SCALE GENOMIC DNA]</scope>
    <source>
        <strain evidence="1">Daus_M_001</strain>
        <tissue evidence="1">Leg muscle</tissue>
    </source>
</reference>
<organism evidence="1 2">
    <name type="scientific">Dryococelus australis</name>
    <dbReference type="NCBI Taxonomy" id="614101"/>
    <lineage>
        <taxon>Eukaryota</taxon>
        <taxon>Metazoa</taxon>
        <taxon>Ecdysozoa</taxon>
        <taxon>Arthropoda</taxon>
        <taxon>Hexapoda</taxon>
        <taxon>Insecta</taxon>
        <taxon>Pterygota</taxon>
        <taxon>Neoptera</taxon>
        <taxon>Polyneoptera</taxon>
        <taxon>Phasmatodea</taxon>
        <taxon>Verophasmatodea</taxon>
        <taxon>Anareolatae</taxon>
        <taxon>Phasmatidae</taxon>
        <taxon>Eurycanthinae</taxon>
        <taxon>Dryococelus</taxon>
    </lineage>
</organism>
<protein>
    <submittedName>
        <fullName evidence="1">Uncharacterized protein</fullName>
    </submittedName>
</protein>
<name>A0ABQ9HPQ2_9NEOP</name>
<accession>A0ABQ9HPQ2</accession>
<keyword evidence="2" id="KW-1185">Reference proteome</keyword>